<gene>
    <name evidence="1" type="ordered locus">midi_00513</name>
</gene>
<dbReference type="Proteomes" id="UP000006639">
    <property type="component" value="Chromosome"/>
</dbReference>
<proteinExistence type="predicted"/>
<dbReference type="KEGG" id="mmn:midi_00513"/>
<name>F7XVX0_MIDMI</name>
<dbReference type="EMBL" id="CP002130">
    <property type="protein sequence ID" value="AEI88819.1"/>
    <property type="molecule type" value="Genomic_DNA"/>
</dbReference>
<reference evidence="1 2" key="1">
    <citation type="journal article" date="2011" name="Mol. Biol. Evol.">
        <title>Phylogenomic evidence for the presence of a flagellum and cbb3 oxidase in the free-living mitochondrial ancestor.</title>
        <authorList>
            <person name="Sassera D."/>
            <person name="Lo N."/>
            <person name="Epis S."/>
            <person name="D'Auria G."/>
            <person name="Montagna M."/>
            <person name="Comandatore F."/>
            <person name="Horner D."/>
            <person name="Pereto J."/>
            <person name="Luciano A.M."/>
            <person name="Franciosi F."/>
            <person name="Ferri E."/>
            <person name="Crotti E."/>
            <person name="Bazzocchi C."/>
            <person name="Daffonchio D."/>
            <person name="Sacchi L."/>
            <person name="Moya A."/>
            <person name="Latorre A."/>
            <person name="Bandi C."/>
        </authorList>
    </citation>
    <scope>NUCLEOTIDE SEQUENCE [LARGE SCALE GENOMIC DNA]</scope>
    <source>
        <strain evidence="1 2">IricVA</strain>
    </source>
</reference>
<protein>
    <submittedName>
        <fullName evidence="1">Uncharacterized protein</fullName>
    </submittedName>
</protein>
<evidence type="ECO:0000313" key="1">
    <source>
        <dbReference type="EMBL" id="AEI88819.1"/>
    </source>
</evidence>
<keyword evidence="2" id="KW-1185">Reference proteome</keyword>
<organism evidence="1 2">
    <name type="scientific">Midichloria mitochondrii (strain IricVA)</name>
    <dbReference type="NCBI Taxonomy" id="696127"/>
    <lineage>
        <taxon>Bacteria</taxon>
        <taxon>Pseudomonadati</taxon>
        <taxon>Pseudomonadota</taxon>
        <taxon>Alphaproteobacteria</taxon>
        <taxon>Rickettsiales</taxon>
        <taxon>Candidatus Midichloriaceae</taxon>
        <taxon>Candidatus Midichloria</taxon>
    </lineage>
</organism>
<dbReference type="HOGENOM" id="CLU_3100959_0_0_5"/>
<sequence length="51" mass="5836">MSIQGDAFRSYNDPRFVSFGGHYRIQRFLPKLCLNLSQRGIAKACQLQSLC</sequence>
<evidence type="ECO:0000313" key="2">
    <source>
        <dbReference type="Proteomes" id="UP000006639"/>
    </source>
</evidence>
<accession>F7XVX0</accession>
<dbReference type="AlphaFoldDB" id="F7XVX0"/>